<keyword evidence="11" id="KW-0732">Signal</keyword>
<evidence type="ECO:0000313" key="14">
    <source>
        <dbReference type="Proteomes" id="UP000766629"/>
    </source>
</evidence>
<evidence type="ECO:0000256" key="7">
    <source>
        <dbReference type="ARBA" id="ARBA00022927"/>
    </source>
</evidence>
<evidence type="ECO:0000256" key="4">
    <source>
        <dbReference type="ARBA" id="ARBA00022475"/>
    </source>
</evidence>
<dbReference type="Gene3D" id="3.30.1150.10">
    <property type="match status" value="1"/>
</dbReference>
<dbReference type="RefSeq" id="WP_222509594.1">
    <property type="nucleotide sequence ID" value="NZ_JAHVJA010000011.1"/>
</dbReference>
<evidence type="ECO:0000256" key="8">
    <source>
        <dbReference type="ARBA" id="ARBA00022989"/>
    </source>
</evidence>
<evidence type="ECO:0000256" key="1">
    <source>
        <dbReference type="ARBA" id="ARBA00004383"/>
    </source>
</evidence>
<keyword evidence="6" id="KW-0812">Transmembrane</keyword>
<dbReference type="InterPro" id="IPR051045">
    <property type="entry name" value="TonB-dependent_transducer"/>
</dbReference>
<evidence type="ECO:0000313" key="13">
    <source>
        <dbReference type="EMBL" id="MBY6141566.1"/>
    </source>
</evidence>
<keyword evidence="3" id="KW-0813">Transport</keyword>
<dbReference type="NCBIfam" id="TIGR01352">
    <property type="entry name" value="tonB_Cterm"/>
    <property type="match status" value="1"/>
</dbReference>
<feature type="compositionally biased region" description="Low complexity" evidence="10">
    <location>
        <begin position="140"/>
        <end position="157"/>
    </location>
</feature>
<evidence type="ECO:0000256" key="11">
    <source>
        <dbReference type="SAM" id="SignalP"/>
    </source>
</evidence>
<dbReference type="InterPro" id="IPR006260">
    <property type="entry name" value="TonB/TolA_C"/>
</dbReference>
<evidence type="ECO:0000256" key="5">
    <source>
        <dbReference type="ARBA" id="ARBA00022519"/>
    </source>
</evidence>
<dbReference type="InterPro" id="IPR037682">
    <property type="entry name" value="TonB_C"/>
</dbReference>
<dbReference type="EMBL" id="JAHVJA010000011">
    <property type="protein sequence ID" value="MBY6141566.1"/>
    <property type="molecule type" value="Genomic_DNA"/>
</dbReference>
<name>A0ABS7NKV6_9RHOB</name>
<sequence>MKRAAEFTVFAGLAGLIHIALFASAPETGAQSSGAGGEALVTLQPASAEIARMAEAWEQPPETTPHIETPGSEPLPQAPALPRIELARAPRAAVLAPLAKPAAAEPVQADTAPPPEPRRPEPEPEPQAKPDPQPQRETAAKANSTRNAAAQAGQRAAGTGGGAEAGQAGGARTATASPGREAKLRNVWGNKIRARIERRKRYPAGARGQAQVVLRLTIARDGRLLDSRIARSSGVAAFDQAALAAVSRAGTFPPAPKKLQDSQIRLSLPVSFTR</sequence>
<dbReference type="SUPFAM" id="SSF74653">
    <property type="entry name" value="TolA/TonB C-terminal domain"/>
    <property type="match status" value="1"/>
</dbReference>
<evidence type="ECO:0000256" key="10">
    <source>
        <dbReference type="SAM" id="MobiDB-lite"/>
    </source>
</evidence>
<dbReference type="Pfam" id="PF13103">
    <property type="entry name" value="TonB_2"/>
    <property type="match status" value="1"/>
</dbReference>
<reference evidence="13 14" key="1">
    <citation type="submission" date="2021-06" db="EMBL/GenBank/DDBJ databases">
        <title>50 bacteria genomes isolated from Dapeng, Shenzhen, China.</title>
        <authorList>
            <person name="Zheng W."/>
            <person name="Yu S."/>
            <person name="Huang Y."/>
        </authorList>
    </citation>
    <scope>NUCLEOTIDE SEQUENCE [LARGE SCALE GENOMIC DNA]</scope>
    <source>
        <strain evidence="13 14">DP1N14-2</strain>
    </source>
</reference>
<dbReference type="PANTHER" id="PTHR33446">
    <property type="entry name" value="PROTEIN TONB-RELATED"/>
    <property type="match status" value="1"/>
</dbReference>
<feature type="region of interest" description="Disordered" evidence="10">
    <location>
        <begin position="99"/>
        <end position="184"/>
    </location>
</feature>
<keyword evidence="14" id="KW-1185">Reference proteome</keyword>
<comment type="caution">
    <text evidence="13">The sequence shown here is derived from an EMBL/GenBank/DDBJ whole genome shotgun (WGS) entry which is preliminary data.</text>
</comment>
<keyword evidence="7" id="KW-0653">Protein transport</keyword>
<protein>
    <submittedName>
        <fullName evidence="13">TonB family protein</fullName>
    </submittedName>
</protein>
<accession>A0ABS7NKV6</accession>
<keyword evidence="9" id="KW-0472">Membrane</keyword>
<keyword evidence="8" id="KW-1133">Transmembrane helix</keyword>
<keyword evidence="5" id="KW-0997">Cell inner membrane</keyword>
<feature type="region of interest" description="Disordered" evidence="10">
    <location>
        <begin position="56"/>
        <end position="78"/>
    </location>
</feature>
<evidence type="ECO:0000256" key="9">
    <source>
        <dbReference type="ARBA" id="ARBA00023136"/>
    </source>
</evidence>
<dbReference type="PROSITE" id="PS52015">
    <property type="entry name" value="TONB_CTD"/>
    <property type="match status" value="1"/>
</dbReference>
<comment type="similarity">
    <text evidence="2">Belongs to the TonB family.</text>
</comment>
<feature type="chain" id="PRO_5045954668" evidence="11">
    <location>
        <begin position="26"/>
        <end position="274"/>
    </location>
</feature>
<evidence type="ECO:0000256" key="6">
    <source>
        <dbReference type="ARBA" id="ARBA00022692"/>
    </source>
</evidence>
<proteinExistence type="inferred from homology"/>
<evidence type="ECO:0000256" key="3">
    <source>
        <dbReference type="ARBA" id="ARBA00022448"/>
    </source>
</evidence>
<keyword evidence="4" id="KW-1003">Cell membrane</keyword>
<feature type="domain" description="TonB C-terminal" evidence="12">
    <location>
        <begin position="187"/>
        <end position="274"/>
    </location>
</feature>
<evidence type="ECO:0000259" key="12">
    <source>
        <dbReference type="PROSITE" id="PS52015"/>
    </source>
</evidence>
<feature type="signal peptide" evidence="11">
    <location>
        <begin position="1"/>
        <end position="25"/>
    </location>
</feature>
<organism evidence="13 14">
    <name type="scientific">Leisingera daeponensis</name>
    <dbReference type="NCBI Taxonomy" id="405746"/>
    <lineage>
        <taxon>Bacteria</taxon>
        <taxon>Pseudomonadati</taxon>
        <taxon>Pseudomonadota</taxon>
        <taxon>Alphaproteobacteria</taxon>
        <taxon>Rhodobacterales</taxon>
        <taxon>Roseobacteraceae</taxon>
        <taxon>Leisingera</taxon>
    </lineage>
</organism>
<evidence type="ECO:0000256" key="2">
    <source>
        <dbReference type="ARBA" id="ARBA00006555"/>
    </source>
</evidence>
<gene>
    <name evidence="13" type="ORF">KUV26_19160</name>
</gene>
<dbReference type="Proteomes" id="UP000766629">
    <property type="component" value="Unassembled WGS sequence"/>
</dbReference>
<feature type="compositionally biased region" description="Basic and acidic residues" evidence="10">
    <location>
        <begin position="116"/>
        <end position="128"/>
    </location>
</feature>
<comment type="subcellular location">
    <subcellularLocation>
        <location evidence="1">Cell inner membrane</location>
        <topology evidence="1">Single-pass membrane protein</topology>
        <orientation evidence="1">Periplasmic side</orientation>
    </subcellularLocation>
</comment>
<feature type="compositionally biased region" description="Gly residues" evidence="10">
    <location>
        <begin position="158"/>
        <end position="169"/>
    </location>
</feature>